<dbReference type="Pfam" id="PF19081">
    <property type="entry name" value="Ig_7"/>
    <property type="match status" value="24"/>
</dbReference>
<name>A0A1H7J3M1_9BACT</name>
<dbReference type="InterPro" id="IPR036116">
    <property type="entry name" value="FN3_sf"/>
</dbReference>
<dbReference type="SMART" id="SM00409">
    <property type="entry name" value="IG"/>
    <property type="match status" value="10"/>
</dbReference>
<dbReference type="STRING" id="573321.SAMN04488505_101710"/>
<dbReference type="Pfam" id="PF13585">
    <property type="entry name" value="CHU_C"/>
    <property type="match status" value="1"/>
</dbReference>
<sequence>MHLKVTPKGSLRALIFAVITCIPLLLAMGAYARIAPAKAAFSRQTYNSWQQAYLQDHPFAPFALKETAIRLFGGAPGPLWSFAATQSNFVTGICLGCGVTNPTRAVDSDTTTYSALVTLVGVGGTVTQRLTFAGDYQAGDRIALDLEVPGQLLAGGLLSGITVQTLNNGILNNDATTLNGSLVQVNLLGSAANKFRAILPVTKAFNAVQVTTGATLAALGSLRIYEAAAIVPVTVSPDSTVVVSGQSASFSAASRLSGAQFKWYSSPTGGTALHTGATFNTPALTAATTYYVEATTPDNLSSYIRTPVVVRVSGAPGPIWTYGDEQAGPFVGGAACVLCSVSNPAQAADGDTTTASAFSMPLGLATTLGQRVIFPGVYYPGDSLVLILETPESLLTGQLLPNLIVQTYHDAILGTPVANDDATMLDAQLARVDLLGLSGGNRKFRVTLPIQDTCDAVQVNLRSTVSLSLAQNLKLYEAVAMVPVTVTPSPDTVAYHQTATLTPSSRIAGATYNWYASPTGGAPLATGTFTTPPLTRNATYYAEAVDPLGKTSFKRTAVPVIVAGGAGPLWTYGVDQQSPITGGLACVLCAVNNPTLAVDEDTTTASRLVLPVGVATYVGQQIRFPAEYQAGDSVVFFLGTQNNPLATANLLNGIRVQTFNGATPNGDATFLNSNLIKLDLLGIDGGIQKFRVAFAATQPFDGTRIDLTSTVGLLDGLNVYEAAAMMPVQVTRVNPASDTVEVGKTASFTAGIPRIPNATFSWYETPTGGTPVFTGANFTTPDILDNKVYYVEAFSPTDGLHSLIRTAVPIFAKAVNNLLCGAAATQSNGTSGVACVLCSVINPLLAIDGDVNSASELRVSIGLLGGVYQGLGFSALSGAKDTLRIGVGVSSGLIDLGALSGLTFTLYNGNTQVAQVNNAALLDLRLLDDTTRAEVVFAPGVAFDSVKVDFNALLAAISSFKLYYAKFTPPNAVVADSVVRTCPGSGVTLTATQPAGGTFRWYDSYSGGNLLFTGATFNAGNITSDTTFYVEAVSTGADACGSNTRTPVQVKLGLPAVAVNPSTITIDKGHTATFNVVSPNANYTYRWFKANTGGTAIHTGAQFITAALDSNAVYYVQADSSSCSSKRTPVYVIISTLPPVPDIIPDTAYVSTGQKATFRIANPDPALTYRWYSVDSGGVVLATDTIYTTPAISANGKVYAEAVNASNQASRTRAVGVIQLVNAPGGLPCTYSNAQQSPVYTAPLSICLLCSVTNPGNAIDGDTTTASHIRSNVGIGYIGQHLQFQHPGMAGDSIRLILGLPTGLADAQLLGGVQVQTYNAGSPVGNPVFLNDFLLTLKLINANKFTATIPVQTAYDAVRISLGGVLSALTTLDVYNAEQIMLPAKPSPESDSLTVCLGSRARIVAMDTTGITVGWYAAPIGGAPLFTGGIFNTPALNQASTTYYIGSSRNGCANTQRIPVTVKAVAQPAAPQLTAAAINICVGQVAGLSVLNPQAGITYTWYDAPTGGNQVDTGATLDVVPATTGVDTLHYYVQAGRATCTSSSRTGGAVYVSTRCNGGNTGDTATLTICKGASITLTVDSIEAGATYQWYNAANNTLAFTGTSFVTPALNASIIYRLEAAFAGGIRDTVRVYDITVQDNLATPALLAAEAFTTPGGTATFTVANSLGGVMYKWYSTPTGGTPLGTGTSFTTPPLTGDSAKYYVEASAGACVSAARGIATVRTGNGTGVPCSIANSTQSPVYTAPISICLLCGVTDADMAVDGDSTTAAQVRANIGIGYIGQVLNFQQPGLAGDSIRLILGLPTGLADAQLLGGIRVQMYNNGSAVGNALFLNGGLGVLKLQALTGNKFAATFAAPVNYNAVYVSIGGVLTALTTLEIYNAQQQLLPAKPTVASSSLTVCLGSSARLEATDTAGVIVKWYATATGGSPVFTGAVFNTPALNQPSTTYYIETSRNGCPNPIRVPVTVKAVPQPAAPQLAVTGVNVCVGQTATFSVLNPQAGIAYKWYDAPTGGNLVDTGAVLNVVPAATGVDTARYYVEAGAGSCTSSSRTVGTAYIFTKCNGGNTGDTATLTICDGGTVTLRVDSVQAGATYQWYNAANNNLAATGTSFTTPALNADAMYRLEATFTGGAKDTIRIYEITVQDSLATPALVTSNITTTPGGTATFTVANSLGGVTYTWYATASGGTPLATGTSFTTPALIGDSAKYYVAASAGTCVSSARGVATVRASNGGNGPCYVANTAQSPVYTAPVSICLLCGVTNPDNAVDADSTTFARVTAGVGIGYVGQVLHFRQPGLAGDSIRLTLALPGGLADVQVLGGVRAQMYKNGSPAGSPIFLNGGLGVVKLQLLNSTKFNATFAAPVDYDAVYISIGGVLTTITSMDVFIAEQRLVPAKPSAASSSLQVCRGSSAQLTATDTAGVTIRWFATATGGTPLATGPVFNTPALNQASTTYYIETSRNGCPNPVRTSVTVLAINCGNGSADTTAITICRGSSTTLTVDSVQAGVTYQWFNAATGAQVGTGTSFTTPALNANTTYRLETVFSGGFRDTTGIFPITVTDPPVVPVLVNSTVVTCGSGPVQLAILNPQPGVTYNWYNAPTGGTLLGTGTTFSVTPPTGVDSVKYYAGAVIGTCASTSRATVRIVNNLQPPVLITSSQSTNLGSTATFTIANPQGGVTYKWYSVATGGTPLAIGPSFTTPPLTADSVKYYVEASIGNCVSNTRAVVTVKNSNNGGGNNGDTTNITICAATSLTLNAVNPQAGAIYRWYNTANNSLVFTGTSFTTPVLNAAITYLVEATLPGGTKDTNQVYIITVSNNTTPPVVAAATVKICSGQDAVLVVQNPLPGFTYQWFDAPTGGAQVFTGAVFTVAAVTGNRDYYVQSVLNNKCISATRTKVSIQAGSAPAAPMVASNNVITCIGGTATFSILNPDPAITYRWYNQPANGSLLAIGTAYTTAALNSTTTYYVEAAYNAGCVSTARTGVTATVVSTIDAPLADAVTSCAGQTAVLTVNNPQAGIFYRWYSTATGGTALFTGSSFTTPALTGNTTYYVESASGGGCVSVSRTPVSVTVNSAPAEPTVASAAITVCPGQTATLQVQNPVANVTYRWYTTSTGGTAVTTGPSYTTGPLSANQQYYVEAVNPGGCASAQRTAVSVTVGAPDANDIIVNAPDPQCPGSAVTLTASAASVPGADFRWYSTATGGTQLATGATFTTPPLDSTTTYYVEVFAGTGCVSATRKEVTVAVLHELATPVVTVSDSTATSVTFSWSPVAGAIRYEVSTDGSSFTTPSSGANGTTHIITGLTPNQTVMLQVRAVAENSCQTSMLSAAVTGRASNPAGDQVFVPNLFSPNGDGVNDVLMVYGNTIATLELHIFNYWGQEVFQSKDLRQGWDGRMNGKPQPSGVYVYTLSATLQNGATVKKKGNITLIR</sequence>
<protein>
    <submittedName>
        <fullName evidence="2">Gliding motility-associated C-terminal domain-containing protein</fullName>
    </submittedName>
</protein>
<dbReference type="RefSeq" id="WP_143080894.1">
    <property type="nucleotide sequence ID" value="NZ_FOBB01000001.1"/>
</dbReference>
<accession>A0A1H7J3M1</accession>
<dbReference type="InterPro" id="IPR026341">
    <property type="entry name" value="T9SS_type_B"/>
</dbReference>
<feature type="domain" description="Fibronectin type-III" evidence="1">
    <location>
        <begin position="3244"/>
        <end position="3332"/>
    </location>
</feature>
<dbReference type="PROSITE" id="PS50853">
    <property type="entry name" value="FN3"/>
    <property type="match status" value="1"/>
</dbReference>
<dbReference type="SMART" id="SM00060">
    <property type="entry name" value="FN3"/>
    <property type="match status" value="1"/>
</dbReference>
<reference evidence="2 3" key="1">
    <citation type="submission" date="2016-10" db="EMBL/GenBank/DDBJ databases">
        <authorList>
            <person name="de Groot N.N."/>
        </authorList>
    </citation>
    <scope>NUCLEOTIDE SEQUENCE [LARGE SCALE GENOMIC DNA]</scope>
    <source>
        <strain evidence="2 3">DSM 21039</strain>
    </source>
</reference>
<dbReference type="InterPro" id="IPR003599">
    <property type="entry name" value="Ig_sub"/>
</dbReference>
<dbReference type="InterPro" id="IPR003961">
    <property type="entry name" value="FN3_dom"/>
</dbReference>
<dbReference type="OrthoDB" id="1236981at2"/>
<evidence type="ECO:0000313" key="2">
    <source>
        <dbReference type="EMBL" id="SEK69351.1"/>
    </source>
</evidence>
<dbReference type="InterPro" id="IPR013783">
    <property type="entry name" value="Ig-like_fold"/>
</dbReference>
<dbReference type="InterPro" id="IPR044023">
    <property type="entry name" value="Ig_7"/>
</dbReference>
<gene>
    <name evidence="2" type="ORF">SAMN04488505_101710</name>
</gene>
<dbReference type="NCBIfam" id="TIGR04131">
    <property type="entry name" value="Bac_Flav_CTERM"/>
    <property type="match status" value="1"/>
</dbReference>
<evidence type="ECO:0000313" key="3">
    <source>
        <dbReference type="Proteomes" id="UP000198984"/>
    </source>
</evidence>
<evidence type="ECO:0000259" key="1">
    <source>
        <dbReference type="PROSITE" id="PS50853"/>
    </source>
</evidence>
<dbReference type="SUPFAM" id="SSF49265">
    <property type="entry name" value="Fibronectin type III"/>
    <property type="match status" value="1"/>
</dbReference>
<proteinExistence type="predicted"/>
<organism evidence="2 3">
    <name type="scientific">Chitinophaga rupis</name>
    <dbReference type="NCBI Taxonomy" id="573321"/>
    <lineage>
        <taxon>Bacteria</taxon>
        <taxon>Pseudomonadati</taxon>
        <taxon>Bacteroidota</taxon>
        <taxon>Chitinophagia</taxon>
        <taxon>Chitinophagales</taxon>
        <taxon>Chitinophagaceae</taxon>
        <taxon>Chitinophaga</taxon>
    </lineage>
</organism>
<dbReference type="Proteomes" id="UP000198984">
    <property type="component" value="Unassembled WGS sequence"/>
</dbReference>
<dbReference type="Gene3D" id="2.60.40.10">
    <property type="entry name" value="Immunoglobulins"/>
    <property type="match status" value="1"/>
</dbReference>
<dbReference type="EMBL" id="FOBB01000001">
    <property type="protein sequence ID" value="SEK69351.1"/>
    <property type="molecule type" value="Genomic_DNA"/>
</dbReference>
<keyword evidence="3" id="KW-1185">Reference proteome</keyword>
<dbReference type="CDD" id="cd00063">
    <property type="entry name" value="FN3"/>
    <property type="match status" value="1"/>
</dbReference>